<reference evidence="3" key="2">
    <citation type="submission" date="2015-06" db="UniProtKB">
        <authorList>
            <consortium name="EnsemblPlants"/>
        </authorList>
    </citation>
    <scope>IDENTIFICATION</scope>
</reference>
<evidence type="ECO:0000313" key="3">
    <source>
        <dbReference type="EnsemblPlants" id="ORUFI06G29060.4"/>
    </source>
</evidence>
<keyword evidence="4" id="KW-1185">Reference proteome</keyword>
<keyword evidence="2" id="KW-0472">Membrane</keyword>
<sequence length="146" mass="16590">MLLMILINIQLRTGGRRLHEASRLDRPDRLAPRLYQYHHPQQLLRLDLFPSSSISNALLPPLLIPPPRRRQPPDRVPTPANDPTPASPPPPFKSHPSSSEFSALQHQHLASQTILIYSGFLALLLLLLRLILILEEEEEEGLGWWG</sequence>
<keyword evidence="2" id="KW-1133">Transmembrane helix</keyword>
<feature type="region of interest" description="Disordered" evidence="1">
    <location>
        <begin position="58"/>
        <end position="100"/>
    </location>
</feature>
<feature type="compositionally biased region" description="Pro residues" evidence="1">
    <location>
        <begin position="74"/>
        <end position="93"/>
    </location>
</feature>
<feature type="transmembrane region" description="Helical" evidence="2">
    <location>
        <begin position="114"/>
        <end position="134"/>
    </location>
</feature>
<dbReference type="Proteomes" id="UP000008022">
    <property type="component" value="Unassembled WGS sequence"/>
</dbReference>
<dbReference type="Gramene" id="ORUFI06G29060.4">
    <property type="protein sequence ID" value="ORUFI06G29060.4"/>
    <property type="gene ID" value="ORUFI06G29060"/>
</dbReference>
<dbReference type="AlphaFoldDB" id="A0A0E0Q2J2"/>
<evidence type="ECO:0000313" key="4">
    <source>
        <dbReference type="Proteomes" id="UP000008022"/>
    </source>
</evidence>
<accession>A0A0E0Q2J2</accession>
<protein>
    <submittedName>
        <fullName evidence="3">Uncharacterized protein</fullName>
    </submittedName>
</protein>
<organism evidence="3 4">
    <name type="scientific">Oryza rufipogon</name>
    <name type="common">Brownbeard rice</name>
    <name type="synonym">Asian wild rice</name>
    <dbReference type="NCBI Taxonomy" id="4529"/>
    <lineage>
        <taxon>Eukaryota</taxon>
        <taxon>Viridiplantae</taxon>
        <taxon>Streptophyta</taxon>
        <taxon>Embryophyta</taxon>
        <taxon>Tracheophyta</taxon>
        <taxon>Spermatophyta</taxon>
        <taxon>Magnoliopsida</taxon>
        <taxon>Liliopsida</taxon>
        <taxon>Poales</taxon>
        <taxon>Poaceae</taxon>
        <taxon>BOP clade</taxon>
        <taxon>Oryzoideae</taxon>
        <taxon>Oryzeae</taxon>
        <taxon>Oryzinae</taxon>
        <taxon>Oryza</taxon>
    </lineage>
</organism>
<evidence type="ECO:0000256" key="2">
    <source>
        <dbReference type="SAM" id="Phobius"/>
    </source>
</evidence>
<keyword evidence="2" id="KW-0812">Transmembrane</keyword>
<name>A0A0E0Q2J2_ORYRU</name>
<reference evidence="4" key="1">
    <citation type="submission" date="2013-06" db="EMBL/GenBank/DDBJ databases">
        <authorList>
            <person name="Zhao Q."/>
        </authorList>
    </citation>
    <scope>NUCLEOTIDE SEQUENCE</scope>
    <source>
        <strain evidence="4">cv. W1943</strain>
    </source>
</reference>
<dbReference type="HOGENOM" id="CLU_1780489_0_0_1"/>
<dbReference type="EnsemblPlants" id="ORUFI06G29060.4">
    <property type="protein sequence ID" value="ORUFI06G29060.4"/>
    <property type="gene ID" value="ORUFI06G29060"/>
</dbReference>
<evidence type="ECO:0000256" key="1">
    <source>
        <dbReference type="SAM" id="MobiDB-lite"/>
    </source>
</evidence>
<proteinExistence type="predicted"/>